<keyword evidence="4 10" id="KW-0349">Heme</keyword>
<evidence type="ECO:0000313" key="12">
    <source>
        <dbReference type="EMBL" id="CUX95939.1"/>
    </source>
</evidence>
<comment type="subcellular location">
    <subcellularLocation>
        <location evidence="10">Cytoplasm</location>
    </subcellularLocation>
</comment>
<evidence type="ECO:0000256" key="1">
    <source>
        <dbReference type="ARBA" id="ARBA00001966"/>
    </source>
</evidence>
<dbReference type="RefSeq" id="WP_067569426.1">
    <property type="nucleotide sequence ID" value="NZ_LN999831.1"/>
</dbReference>
<dbReference type="SFLD" id="SFLDF00288">
    <property type="entry name" value="HemN-like__clustered_with_nucl"/>
    <property type="match status" value="1"/>
</dbReference>
<dbReference type="EMBL" id="LN999831">
    <property type="protein sequence ID" value="CUX95939.1"/>
    <property type="molecule type" value="Genomic_DNA"/>
</dbReference>
<organism evidence="12 13">
    <name type="scientific">Candidatus Mikella endobia</name>
    <dbReference type="NCBI Taxonomy" id="1778264"/>
    <lineage>
        <taxon>Bacteria</taxon>
        <taxon>Pseudomonadati</taxon>
        <taxon>Pseudomonadota</taxon>
        <taxon>Gammaproteobacteria</taxon>
        <taxon>Enterobacterales</taxon>
        <taxon>Enterobacteriaceae</taxon>
        <taxon>Candidatus Mikella</taxon>
    </lineage>
</organism>
<dbReference type="GO" id="GO:0006779">
    <property type="term" value="P:porphyrin-containing compound biosynthetic process"/>
    <property type="evidence" value="ECO:0007669"/>
    <property type="project" value="InterPro"/>
</dbReference>
<dbReference type="NCBIfam" id="TIGR00539">
    <property type="entry name" value="hemN_rel"/>
    <property type="match status" value="1"/>
</dbReference>
<dbReference type="AlphaFoldDB" id="A0A143WST4"/>
<keyword evidence="8 10" id="KW-0411">Iron-sulfur</keyword>
<evidence type="ECO:0000256" key="6">
    <source>
        <dbReference type="ARBA" id="ARBA00022723"/>
    </source>
</evidence>
<protein>
    <recommendedName>
        <fullName evidence="3 10">Heme chaperone HemW</fullName>
    </recommendedName>
</protein>
<dbReference type="PANTHER" id="PTHR13932:SF5">
    <property type="entry name" value="RADICAL S-ADENOSYL METHIONINE DOMAIN-CONTAINING PROTEIN 1, MITOCHONDRIAL"/>
    <property type="match status" value="1"/>
</dbReference>
<evidence type="ECO:0000256" key="7">
    <source>
        <dbReference type="ARBA" id="ARBA00023004"/>
    </source>
</evidence>
<keyword evidence="12" id="KW-0560">Oxidoreductase</keyword>
<keyword evidence="6 10" id="KW-0479">Metal-binding</keyword>
<dbReference type="SFLD" id="SFLDS00029">
    <property type="entry name" value="Radical_SAM"/>
    <property type="match status" value="1"/>
</dbReference>
<keyword evidence="10" id="KW-0004">4Fe-4S</keyword>
<dbReference type="Proteomes" id="UP000095697">
    <property type="component" value="Chromosome I"/>
</dbReference>
<dbReference type="GO" id="GO:0051539">
    <property type="term" value="F:4 iron, 4 sulfur cluster binding"/>
    <property type="evidence" value="ECO:0007669"/>
    <property type="project" value="UniProtKB-UniRule"/>
</dbReference>
<feature type="domain" description="Radical SAM core" evidence="11">
    <location>
        <begin position="3"/>
        <end position="236"/>
    </location>
</feature>
<dbReference type="GO" id="GO:0046872">
    <property type="term" value="F:metal ion binding"/>
    <property type="evidence" value="ECO:0007669"/>
    <property type="project" value="UniProtKB-UniRule"/>
</dbReference>
<dbReference type="SMART" id="SM00729">
    <property type="entry name" value="Elp3"/>
    <property type="match status" value="1"/>
</dbReference>
<dbReference type="InterPro" id="IPR058240">
    <property type="entry name" value="rSAM_sf"/>
</dbReference>
<dbReference type="InterPro" id="IPR004559">
    <property type="entry name" value="HemW-like"/>
</dbReference>
<sequence length="378" mass="42827">MHNFNLPPLSLYLHIPWCVQKCFYCDFNSHELKEAIPYKKYLQHLLADLDNDIRLISGRTVNTIFIGGGTPSLFSAKAIQSLISGISKRLTLIPNAEITIEVNPGTIDTDKLVGYKEAGINRISIGLQSLKQENLSCLGRIHSAKDAHTAAQLVASLGICSFNIDLMHSLPYQSLSGALDDLSKVIALEPQHLSWYELTIEPNTFFGSRPPVLPDDDTIWDIYQHGIRMINAAGYRQYEISSYAKEGFQCSHNLNYWRFGDYIGIGCGAYGKLSQPNGTILRTVKTNHPRGYIQGNYVAKLYQVSLNDLPFEYFLNRFRLLEVMPRLEFTEFTGIDEKVIRPALNQALLLGYITENDTHWQITNKGKWFLNSLLELFL</sequence>
<comment type="function">
    <text evidence="10">Probably acts as a heme chaperone, transferring heme to an unknown acceptor. Binds one molecule of heme per monomer, possibly covalently. Binds 1 [4Fe-4S] cluster. The cluster is coordinated with 3 cysteines and an exchangeable S-adenosyl-L-methionine.</text>
</comment>
<dbReference type="SFLD" id="SFLDF00562">
    <property type="entry name" value="HemN-like__clustered_with_heat"/>
    <property type="match status" value="1"/>
</dbReference>
<evidence type="ECO:0000313" key="13">
    <source>
        <dbReference type="Proteomes" id="UP000095697"/>
    </source>
</evidence>
<dbReference type="PROSITE" id="PS51918">
    <property type="entry name" value="RADICAL_SAM"/>
    <property type="match status" value="1"/>
</dbReference>
<keyword evidence="10" id="KW-0963">Cytoplasm</keyword>
<dbReference type="InterPro" id="IPR007197">
    <property type="entry name" value="rSAM"/>
</dbReference>
<evidence type="ECO:0000256" key="2">
    <source>
        <dbReference type="ARBA" id="ARBA00006100"/>
    </source>
</evidence>
<comment type="similarity">
    <text evidence="2">Belongs to the anaerobic coproporphyrinogen-III oxidase family. HemW subfamily.</text>
</comment>
<name>A0A143WST4_9ENTR</name>
<dbReference type="PANTHER" id="PTHR13932">
    <property type="entry name" value="COPROPORPHYRINIGEN III OXIDASE"/>
    <property type="match status" value="1"/>
</dbReference>
<dbReference type="Pfam" id="PF04055">
    <property type="entry name" value="Radical_SAM"/>
    <property type="match status" value="1"/>
</dbReference>
<gene>
    <name evidence="12" type="primary">hemN</name>
    <name evidence="12" type="ORF">PMARG_ME00232</name>
</gene>
<reference evidence="13" key="1">
    <citation type="submission" date="2016-01" db="EMBL/GenBank/DDBJ databases">
        <authorList>
            <person name="Husnik F."/>
        </authorList>
    </citation>
    <scope>NUCLEOTIDE SEQUENCE [LARGE SCALE GENOMIC DNA]</scope>
</reference>
<keyword evidence="5 10" id="KW-0949">S-adenosyl-L-methionine</keyword>
<evidence type="ECO:0000256" key="9">
    <source>
        <dbReference type="ARBA" id="ARBA00023186"/>
    </source>
</evidence>
<keyword evidence="9 10" id="KW-0143">Chaperone</keyword>
<accession>A0A143WST4</accession>
<keyword evidence="7 10" id="KW-0408">Iron</keyword>
<evidence type="ECO:0000256" key="10">
    <source>
        <dbReference type="RuleBase" id="RU364116"/>
    </source>
</evidence>
<dbReference type="Gene3D" id="3.20.20.70">
    <property type="entry name" value="Aldolase class I"/>
    <property type="match status" value="1"/>
</dbReference>
<evidence type="ECO:0000259" key="11">
    <source>
        <dbReference type="PROSITE" id="PS51918"/>
    </source>
</evidence>
<dbReference type="InterPro" id="IPR013785">
    <property type="entry name" value="Aldolase_TIM"/>
</dbReference>
<comment type="cofactor">
    <cofactor evidence="1">
        <name>[4Fe-4S] cluster</name>
        <dbReference type="ChEBI" id="CHEBI:49883"/>
    </cofactor>
</comment>
<dbReference type="SUPFAM" id="SSF102114">
    <property type="entry name" value="Radical SAM enzymes"/>
    <property type="match status" value="1"/>
</dbReference>
<dbReference type="InterPro" id="IPR034505">
    <property type="entry name" value="Coproporphyrinogen-III_oxidase"/>
</dbReference>
<keyword evidence="13" id="KW-1185">Reference proteome</keyword>
<evidence type="ECO:0000256" key="4">
    <source>
        <dbReference type="ARBA" id="ARBA00022617"/>
    </source>
</evidence>
<dbReference type="STRING" id="1778264.PMARG_ME00232"/>
<evidence type="ECO:0000256" key="3">
    <source>
        <dbReference type="ARBA" id="ARBA00017228"/>
    </source>
</evidence>
<dbReference type="OrthoDB" id="9808022at2"/>
<dbReference type="PATRIC" id="fig|1778264.3.peg.204"/>
<dbReference type="SFLD" id="SFLDG01065">
    <property type="entry name" value="anaerobic_coproporphyrinogen-I"/>
    <property type="match status" value="1"/>
</dbReference>
<dbReference type="KEGG" id="cmik:PMARG_ME00232"/>
<dbReference type="GO" id="GO:0004109">
    <property type="term" value="F:coproporphyrinogen oxidase activity"/>
    <property type="evidence" value="ECO:0007669"/>
    <property type="project" value="InterPro"/>
</dbReference>
<evidence type="ECO:0000256" key="8">
    <source>
        <dbReference type="ARBA" id="ARBA00023014"/>
    </source>
</evidence>
<evidence type="ECO:0000256" key="5">
    <source>
        <dbReference type="ARBA" id="ARBA00022691"/>
    </source>
</evidence>
<dbReference type="GO" id="GO:0005737">
    <property type="term" value="C:cytoplasm"/>
    <property type="evidence" value="ECO:0007669"/>
    <property type="project" value="UniProtKB-SubCell"/>
</dbReference>
<proteinExistence type="inferred from homology"/>
<dbReference type="InterPro" id="IPR006638">
    <property type="entry name" value="Elp3/MiaA/NifB-like_rSAM"/>
</dbReference>